<dbReference type="OMA" id="SINNHAY"/>
<organism evidence="2 4">
    <name type="scientific">Yersinia enterocolitica</name>
    <dbReference type="NCBI Taxonomy" id="630"/>
    <lineage>
        <taxon>Bacteria</taxon>
        <taxon>Pseudomonadati</taxon>
        <taxon>Pseudomonadota</taxon>
        <taxon>Gammaproteobacteria</taxon>
        <taxon>Enterobacterales</taxon>
        <taxon>Yersiniaceae</taxon>
        <taxon>Yersinia</taxon>
    </lineage>
</organism>
<dbReference type="PANTHER" id="PTHR37809">
    <property type="entry name" value="RIBOSOMAL PROTEIN S12 METHYLTHIOTRANSFERASE ACCESSORY FACTOR YCAO"/>
    <property type="match status" value="1"/>
</dbReference>
<dbReference type="Pfam" id="PF02624">
    <property type="entry name" value="YcaO"/>
    <property type="match status" value="1"/>
</dbReference>
<dbReference type="Gene3D" id="3.30.1330.230">
    <property type="match status" value="1"/>
</dbReference>
<dbReference type="Proteomes" id="UP000048841">
    <property type="component" value="Unassembled WGS sequence"/>
</dbReference>
<evidence type="ECO:0000313" key="3">
    <source>
        <dbReference type="EMBL" id="QQU47637.1"/>
    </source>
</evidence>
<feature type="domain" description="YcaO" evidence="1">
    <location>
        <begin position="56"/>
        <end position="404"/>
    </location>
</feature>
<dbReference type="Proteomes" id="UP000595309">
    <property type="component" value="Chromosome"/>
</dbReference>
<dbReference type="PANTHER" id="PTHR37809:SF1">
    <property type="entry name" value="RIBOSOMAL PROTEIN S12 METHYLTHIOTRANSFERASE ACCESSORY FACTOR YCAO"/>
    <property type="match status" value="1"/>
</dbReference>
<dbReference type="PROSITE" id="PS51664">
    <property type="entry name" value="YCAO"/>
    <property type="match status" value="1"/>
</dbReference>
<dbReference type="InterPro" id="IPR003776">
    <property type="entry name" value="YcaO-like_dom"/>
</dbReference>
<protein>
    <submittedName>
        <fullName evidence="2">Bacteriocin biosynthesis docking scaffold, SagD family</fullName>
    </submittedName>
    <submittedName>
        <fullName evidence="3">YcaO-like family protein</fullName>
    </submittedName>
</protein>
<accession>A0A0E1NCD5</accession>
<reference evidence="3 5" key="2">
    <citation type="submission" date="2021-01" db="EMBL/GenBank/DDBJ databases">
        <title>FDA dAtabase for Regulatory Grade micrObial Sequences (FDA-ARGOS): Supporting development and validation of Infectious Disease Dx tests.</title>
        <authorList>
            <person name="Blissenbach B."/>
            <person name="Krut O."/>
            <person name="Tallon L."/>
            <person name="Sadzewicz L."/>
            <person name="Zhao X."/>
            <person name="Boylan J."/>
            <person name="Ott S."/>
            <person name="Bowen H."/>
            <person name="Vavikolanu K."/>
            <person name="Mehta A."/>
            <person name="Aluvathingal J."/>
            <person name="Nadendla S."/>
            <person name="Yan Y."/>
            <person name="Sichtig H."/>
        </authorList>
    </citation>
    <scope>NUCLEOTIDE SEQUENCE [LARGE SCALE GENOMIC DNA]</scope>
    <source>
        <strain evidence="3 5">FDAARGOS_1082</strain>
    </source>
</reference>
<dbReference type="EMBL" id="CGBR01000041">
    <property type="protein sequence ID" value="CFQ74432.1"/>
    <property type="molecule type" value="Genomic_DNA"/>
</dbReference>
<dbReference type="Gene3D" id="3.30.160.660">
    <property type="match status" value="1"/>
</dbReference>
<evidence type="ECO:0000313" key="5">
    <source>
        <dbReference type="Proteomes" id="UP000595309"/>
    </source>
</evidence>
<dbReference type="Gene3D" id="3.30.40.250">
    <property type="match status" value="1"/>
</dbReference>
<dbReference type="AlphaFoldDB" id="A0A0E1NCD5"/>
<evidence type="ECO:0000313" key="2">
    <source>
        <dbReference type="EMBL" id="CFQ74432.1"/>
    </source>
</evidence>
<reference evidence="2 4" key="1">
    <citation type="submission" date="2015-03" db="EMBL/GenBank/DDBJ databases">
        <authorList>
            <person name="Murphy D."/>
        </authorList>
    </citation>
    <scope>NUCLEOTIDE SEQUENCE [LARGE SCALE GENOMIC DNA]</scope>
    <source>
        <strain evidence="2 4">IP26249</strain>
    </source>
</reference>
<dbReference type="GeneID" id="31408227"/>
<dbReference type="EMBL" id="CP068146">
    <property type="protein sequence ID" value="QQU47637.1"/>
    <property type="molecule type" value="Genomic_DNA"/>
</dbReference>
<proteinExistence type="predicted"/>
<dbReference type="RefSeq" id="WP_005165676.1">
    <property type="nucleotide sequence ID" value="NZ_CGBC01000085.1"/>
</dbReference>
<dbReference type="KEGG" id="yet:CH48_455"/>
<evidence type="ECO:0000313" key="4">
    <source>
        <dbReference type="Proteomes" id="UP000048841"/>
    </source>
</evidence>
<evidence type="ECO:0000259" key="1">
    <source>
        <dbReference type="PROSITE" id="PS51664"/>
    </source>
</evidence>
<dbReference type="PATRIC" id="fig|630.129.peg.3074"/>
<name>A0A0E1NCD5_YEREN</name>
<sequence length="404" mass="45711">MELPYEREITLAEAKKRILAEFQDNAITPHIENMGLHIITTTCDIYDQNNNLLSQGVGKGIDGAALTGAFYEAFEHYISTNHQKFGEMTLCKTNKLQHTLGGTDFVRDVLQTQPNTKIACRHYSNITGDISIYYPAAFSTPDYADYPLEGDNFDYQVLRRYSSNSGTAIGSSFQEAALHAANESIEREDLSQFLINYFYQDNKKALRLVNPDSLQEELHTLWLNAQAEIADHITVLEISQSSSCRTFIAFGHKICQAVHLFGAGTSLSPYYAISRAITELIQFHSIVTRFPYLIETQKHSLRRLAQWPKLQRSCKAYLPGLLTDRTLHSVDIPEDSPIAPVIDQLLQVERELNMRGYQLLVNILYQSTSGCTVVNVLVPGFERFFLINSGNIVVPWMGYQYQNS</sequence>
<gene>
    <name evidence="2" type="ORF">ERS137941_03804</name>
    <name evidence="3" type="ORF">I6I39_02415</name>
</gene>